<gene>
    <name evidence="2" type="ORF">FB561_3715</name>
</gene>
<dbReference type="AlphaFoldDB" id="A0A561BUU1"/>
<proteinExistence type="predicted"/>
<dbReference type="PANTHER" id="PTHR43649:SF12">
    <property type="entry name" value="DIACETYLCHITOBIOSE BINDING PROTEIN DASA"/>
    <property type="match status" value="1"/>
</dbReference>
<dbReference type="EMBL" id="VIVK01000001">
    <property type="protein sequence ID" value="TWD82581.1"/>
    <property type="molecule type" value="Genomic_DNA"/>
</dbReference>
<dbReference type="InterPro" id="IPR006311">
    <property type="entry name" value="TAT_signal"/>
</dbReference>
<keyword evidence="1" id="KW-0732">Signal</keyword>
<dbReference type="InterPro" id="IPR050490">
    <property type="entry name" value="Bact_solute-bd_prot1"/>
</dbReference>
<dbReference type="OrthoDB" id="2531053at2"/>
<evidence type="ECO:0000313" key="2">
    <source>
        <dbReference type="EMBL" id="TWD82581.1"/>
    </source>
</evidence>
<dbReference type="PROSITE" id="PS51257">
    <property type="entry name" value="PROKAR_LIPOPROTEIN"/>
    <property type="match status" value="1"/>
</dbReference>
<dbReference type="PANTHER" id="PTHR43649">
    <property type="entry name" value="ARABINOSE-BINDING PROTEIN-RELATED"/>
    <property type="match status" value="1"/>
</dbReference>
<accession>A0A561BUU1</accession>
<name>A0A561BUU1_9ACTN</name>
<dbReference type="InterPro" id="IPR006059">
    <property type="entry name" value="SBP"/>
</dbReference>
<dbReference type="SUPFAM" id="SSF53850">
    <property type="entry name" value="Periplasmic binding protein-like II"/>
    <property type="match status" value="1"/>
</dbReference>
<dbReference type="Pfam" id="PF13416">
    <property type="entry name" value="SBP_bac_8"/>
    <property type="match status" value="1"/>
</dbReference>
<feature type="chain" id="PRO_5038405394" evidence="1">
    <location>
        <begin position="28"/>
        <end position="442"/>
    </location>
</feature>
<keyword evidence="3" id="KW-1185">Reference proteome</keyword>
<reference evidence="2 3" key="1">
    <citation type="submission" date="2019-06" db="EMBL/GenBank/DDBJ databases">
        <title>Sequencing the genomes of 1000 actinobacteria strains.</title>
        <authorList>
            <person name="Klenk H.-P."/>
        </authorList>
    </citation>
    <scope>NUCLEOTIDE SEQUENCE [LARGE SCALE GENOMIC DNA]</scope>
    <source>
        <strain evidence="2 3">DSM 24683</strain>
    </source>
</reference>
<organism evidence="2 3">
    <name type="scientific">Kribbella amoyensis</name>
    <dbReference type="NCBI Taxonomy" id="996641"/>
    <lineage>
        <taxon>Bacteria</taxon>
        <taxon>Bacillati</taxon>
        <taxon>Actinomycetota</taxon>
        <taxon>Actinomycetes</taxon>
        <taxon>Propionibacteriales</taxon>
        <taxon>Kribbellaceae</taxon>
        <taxon>Kribbella</taxon>
    </lineage>
</organism>
<feature type="signal peptide" evidence="1">
    <location>
        <begin position="1"/>
        <end position="27"/>
    </location>
</feature>
<dbReference type="PROSITE" id="PS51318">
    <property type="entry name" value="TAT"/>
    <property type="match status" value="1"/>
</dbReference>
<sequence length="442" mass="47011">MTHTDRRSFLRTTGLLGGALLLPGGLAACSGGSSESSATASGPVELEFWTHDPGYVKTFTAAAKAYQAAGDTQFQYTLKPVNADGDSLVTRLISNASAGKGTADMIGIIISTFNRLMTGGIAPNVLYDWSGDVSSLDGDLLPSRVAPYTLDGKVYAIESDNCTTVYYYREDLFDSLKIDIATPTWEEMAEVGAKVSKDTGKSLGIACTGDDTSATNQYLQFLAQRGGSFFDKDGNLALDTPEAVEVLKFMVDGVKSGFLLEVPDPYGPAANAALKSGKLIAITMPNWFNVYGLQANVPEQKGKWRLAAMPKFAGGGTRASSLGGTGFAVIKNRPNTTAAHDLLKYTYLTEAGQVMRFKSAGYLPTLKSVYDNAELLAHQDAYLGGQKVFETYRELAADVPPYFQSPELSKLVAALGKQVQAAIKGRTTPEKAIADAVAGFQG</sequence>
<protein>
    <submittedName>
        <fullName evidence="2">L-arabinose-binding protein</fullName>
    </submittedName>
</protein>
<comment type="caution">
    <text evidence="2">The sequence shown here is derived from an EMBL/GenBank/DDBJ whole genome shotgun (WGS) entry which is preliminary data.</text>
</comment>
<dbReference type="Gene3D" id="3.40.190.10">
    <property type="entry name" value="Periplasmic binding protein-like II"/>
    <property type="match status" value="1"/>
</dbReference>
<evidence type="ECO:0000256" key="1">
    <source>
        <dbReference type="SAM" id="SignalP"/>
    </source>
</evidence>
<dbReference type="Proteomes" id="UP000318380">
    <property type="component" value="Unassembled WGS sequence"/>
</dbReference>
<evidence type="ECO:0000313" key="3">
    <source>
        <dbReference type="Proteomes" id="UP000318380"/>
    </source>
</evidence>
<dbReference type="RefSeq" id="WP_145808282.1">
    <property type="nucleotide sequence ID" value="NZ_VIVK01000001.1"/>
</dbReference>